<dbReference type="KEGG" id="tle:Tlet_0521"/>
<keyword evidence="9" id="KW-1185">Reference proteome</keyword>
<accession>A8F4K4</accession>
<feature type="domain" description="WhiA LAGLIDADG-like" evidence="7">
    <location>
        <begin position="120"/>
        <end position="209"/>
    </location>
</feature>
<evidence type="ECO:0000256" key="1">
    <source>
        <dbReference type="ARBA" id="ARBA00022618"/>
    </source>
</evidence>
<evidence type="ECO:0000313" key="9">
    <source>
        <dbReference type="Proteomes" id="UP000002016"/>
    </source>
</evidence>
<dbReference type="EMBL" id="CP000812">
    <property type="protein sequence ID" value="ABV33088.1"/>
    <property type="molecule type" value="Genomic_DNA"/>
</dbReference>
<dbReference type="Pfam" id="PF10298">
    <property type="entry name" value="WhiA_N"/>
    <property type="match status" value="1"/>
</dbReference>
<name>A8F4K4_PSELT</name>
<comment type="function">
    <text evidence="4">Involved in cell division and chromosome segregation.</text>
</comment>
<dbReference type="SUPFAM" id="SSF55608">
    <property type="entry name" value="Homing endonucleases"/>
    <property type="match status" value="1"/>
</dbReference>
<gene>
    <name evidence="4" type="primary">whiA</name>
    <name evidence="8" type="ordered locus">Tlet_0521</name>
</gene>
<dbReference type="InterPro" id="IPR039518">
    <property type="entry name" value="WhiA_LAGLIDADG_dom"/>
</dbReference>
<organism evidence="8 9">
    <name type="scientific">Pseudothermotoga lettingae (strain ATCC BAA-301 / DSM 14385 / NBRC 107922 / TMO)</name>
    <name type="common">Thermotoga lettingae</name>
    <dbReference type="NCBI Taxonomy" id="416591"/>
    <lineage>
        <taxon>Bacteria</taxon>
        <taxon>Thermotogati</taxon>
        <taxon>Thermotogota</taxon>
        <taxon>Thermotogae</taxon>
        <taxon>Thermotogales</taxon>
        <taxon>Thermotogaceae</taxon>
        <taxon>Pseudothermotoga</taxon>
    </lineage>
</organism>
<evidence type="ECO:0000313" key="8">
    <source>
        <dbReference type="EMBL" id="ABV33088.1"/>
    </source>
</evidence>
<evidence type="ECO:0000256" key="4">
    <source>
        <dbReference type="HAMAP-Rule" id="MF_01420"/>
    </source>
</evidence>
<dbReference type="Proteomes" id="UP000002016">
    <property type="component" value="Chromosome"/>
</dbReference>
<dbReference type="Pfam" id="PF14527">
    <property type="entry name" value="LAGLIDADG_WhiA"/>
    <property type="match status" value="1"/>
</dbReference>
<reference evidence="8 9" key="2">
    <citation type="journal article" date="2009" name="Proc. Natl. Acad. Sci. U.S.A.">
        <title>On the chimeric nature, thermophilic origin, and phylogenetic placement of the Thermotogales.</title>
        <authorList>
            <person name="Zhaxybayeva O."/>
            <person name="Swithers K.S."/>
            <person name="Lapierre P."/>
            <person name="Fournier G.P."/>
            <person name="Bickhart D.M."/>
            <person name="DeBoy R.T."/>
            <person name="Nelson K.E."/>
            <person name="Nesbo C.L."/>
            <person name="Doolittle W.F."/>
            <person name="Gogarten J.P."/>
            <person name="Noll K.M."/>
        </authorList>
    </citation>
    <scope>NUCLEOTIDE SEQUENCE [LARGE SCALE GENOMIC DNA]</scope>
    <source>
        <strain evidence="9">ATCC BAA-301 / DSM 14385 / NBRC 107922 / TMO</strain>
    </source>
</reference>
<dbReference type="Gene3D" id="3.10.28.10">
    <property type="entry name" value="Homing endonucleases"/>
    <property type="match status" value="1"/>
</dbReference>
<evidence type="ECO:0000259" key="5">
    <source>
        <dbReference type="Pfam" id="PF02650"/>
    </source>
</evidence>
<protein>
    <recommendedName>
        <fullName evidence="4">Probable cell division protein WhiA</fullName>
    </recommendedName>
</protein>
<dbReference type="GO" id="GO:0043937">
    <property type="term" value="P:regulation of sporulation"/>
    <property type="evidence" value="ECO:0007669"/>
    <property type="project" value="InterPro"/>
</dbReference>
<evidence type="ECO:0000259" key="7">
    <source>
        <dbReference type="Pfam" id="PF14527"/>
    </source>
</evidence>
<dbReference type="AlphaFoldDB" id="A8F4K4"/>
<comment type="similarity">
    <text evidence="4">Belongs to the WhiA family.</text>
</comment>
<dbReference type="eggNOG" id="COG1481">
    <property type="taxonomic scope" value="Bacteria"/>
</dbReference>
<proteinExistence type="inferred from homology"/>
<keyword evidence="1 4" id="KW-0132">Cell division</keyword>
<evidence type="ECO:0000259" key="6">
    <source>
        <dbReference type="Pfam" id="PF10298"/>
    </source>
</evidence>
<dbReference type="GO" id="GO:0051301">
    <property type="term" value="P:cell division"/>
    <property type="evidence" value="ECO:0007669"/>
    <property type="project" value="UniProtKB-UniRule"/>
</dbReference>
<dbReference type="InterPro" id="IPR003802">
    <property type="entry name" value="Sporulation_regulator_WhiA"/>
</dbReference>
<feature type="domain" description="Sporulation regulator WhiA C-terminal" evidence="5">
    <location>
        <begin position="214"/>
        <end position="297"/>
    </location>
</feature>
<feature type="domain" description="Sporulation transcription regulator WhiA N-terminal" evidence="6">
    <location>
        <begin position="20"/>
        <end position="86"/>
    </location>
</feature>
<dbReference type="HOGENOM" id="CLU_053282_0_1_0"/>
<dbReference type="OrthoDB" id="401278at2"/>
<dbReference type="HAMAP" id="MF_01420">
    <property type="entry name" value="HTH_type_WhiA"/>
    <property type="match status" value="1"/>
</dbReference>
<keyword evidence="2 4" id="KW-0238">DNA-binding</keyword>
<keyword evidence="3 4" id="KW-0131">Cell cycle</keyword>
<evidence type="ECO:0000256" key="2">
    <source>
        <dbReference type="ARBA" id="ARBA00023125"/>
    </source>
</evidence>
<dbReference type="STRING" id="416591.Tlet_0521"/>
<evidence type="ECO:0000256" key="3">
    <source>
        <dbReference type="ARBA" id="ARBA00023306"/>
    </source>
</evidence>
<dbReference type="InterPro" id="IPR023054">
    <property type="entry name" value="Sporulation_regulator_WhiA_C"/>
</dbReference>
<dbReference type="PANTHER" id="PTHR37307">
    <property type="entry name" value="CELL DIVISION PROTEIN WHIA-RELATED"/>
    <property type="match status" value="1"/>
</dbReference>
<dbReference type="GO" id="GO:0003677">
    <property type="term" value="F:DNA binding"/>
    <property type="evidence" value="ECO:0007669"/>
    <property type="project" value="UniProtKB-UniRule"/>
</dbReference>
<dbReference type="RefSeq" id="WP_012002569.1">
    <property type="nucleotide sequence ID" value="NC_009828.1"/>
</dbReference>
<dbReference type="Pfam" id="PF02650">
    <property type="entry name" value="HTH_WhiA"/>
    <property type="match status" value="1"/>
</dbReference>
<reference evidence="8 9" key="1">
    <citation type="submission" date="2007-08" db="EMBL/GenBank/DDBJ databases">
        <title>Complete sequence of Thermotoga lettingae TMO.</title>
        <authorList>
            <consortium name="US DOE Joint Genome Institute"/>
            <person name="Copeland A."/>
            <person name="Lucas S."/>
            <person name="Lapidus A."/>
            <person name="Barry K."/>
            <person name="Glavina del Rio T."/>
            <person name="Dalin E."/>
            <person name="Tice H."/>
            <person name="Pitluck S."/>
            <person name="Foster B."/>
            <person name="Bruce D."/>
            <person name="Schmutz J."/>
            <person name="Larimer F."/>
            <person name="Land M."/>
            <person name="Hauser L."/>
            <person name="Kyrpides N."/>
            <person name="Mikhailova N."/>
            <person name="Nelson K."/>
            <person name="Gogarten J.P."/>
            <person name="Noll K."/>
            <person name="Richardson P."/>
        </authorList>
    </citation>
    <scope>NUCLEOTIDE SEQUENCE [LARGE SCALE GENOMIC DNA]</scope>
    <source>
        <strain evidence="9">ATCC BAA-301 / DSM 14385 / NBRC 107922 / TMO</strain>
    </source>
</reference>
<sequence length="306" mass="35142">MSFSEEVKYELCSTEINDKKEAEAELIGFIKGKGVLRLSKKQMNLSIMFPSIKIARRFITVMKILSSGDYELFVVQNRRLWKQKNVQLDLTVSSFGNNEIYFLNTDIPEWVSIDPELFGVFLRGLYLVCGTVINPVASYHLEINHSDENLLNQISFTLRKKFEIQSKVLQVRNNFKLTIRAASDLIEFLNLIGAIQSATKVEQIVQRRSVISDVNRSMNFLSANADRIGNSTARQLRAIKIIEESIGLDSLNDELRLLAYLRLENEDMSLRELGEMMEPKMTKSMVFTRMKKIISLAEQIEKGKSR</sequence>
<dbReference type="InterPro" id="IPR027434">
    <property type="entry name" value="Homing_endonucl"/>
</dbReference>
<dbReference type="InterPro" id="IPR018478">
    <property type="entry name" value="Sporu_reg_WhiA_N_dom"/>
</dbReference>
<dbReference type="NCBIfam" id="TIGR00647">
    <property type="entry name" value="DNA_bind_WhiA"/>
    <property type="match status" value="1"/>
</dbReference>
<dbReference type="PANTHER" id="PTHR37307:SF1">
    <property type="entry name" value="CELL DIVISION PROTEIN WHIA-RELATED"/>
    <property type="match status" value="1"/>
</dbReference>